<dbReference type="InterPro" id="IPR039768">
    <property type="entry name" value="Nmd3"/>
</dbReference>
<protein>
    <recommendedName>
        <fullName evidence="1">60S ribosomal export protein NMD3 OB-fold domain-containing protein</fullName>
    </recommendedName>
</protein>
<feature type="domain" description="60S ribosomal export protein NMD3 OB-fold" evidence="1">
    <location>
        <begin position="2"/>
        <end position="99"/>
    </location>
</feature>
<organism evidence="2 3">
    <name type="scientific">Anisodus tanguticus</name>
    <dbReference type="NCBI Taxonomy" id="243964"/>
    <lineage>
        <taxon>Eukaryota</taxon>
        <taxon>Viridiplantae</taxon>
        <taxon>Streptophyta</taxon>
        <taxon>Embryophyta</taxon>
        <taxon>Tracheophyta</taxon>
        <taxon>Spermatophyta</taxon>
        <taxon>Magnoliopsida</taxon>
        <taxon>eudicotyledons</taxon>
        <taxon>Gunneridae</taxon>
        <taxon>Pentapetalae</taxon>
        <taxon>asterids</taxon>
        <taxon>lamiids</taxon>
        <taxon>Solanales</taxon>
        <taxon>Solanaceae</taxon>
        <taxon>Solanoideae</taxon>
        <taxon>Hyoscyameae</taxon>
        <taxon>Anisodus</taxon>
    </lineage>
</organism>
<dbReference type="GO" id="GO:0000055">
    <property type="term" value="P:ribosomal large subunit export from nucleus"/>
    <property type="evidence" value="ECO:0007669"/>
    <property type="project" value="TreeGrafter"/>
</dbReference>
<dbReference type="PANTHER" id="PTHR12746:SF2">
    <property type="entry name" value="60S RIBOSOMAL EXPORT PROTEIN NMD3"/>
    <property type="match status" value="1"/>
</dbReference>
<proteinExistence type="predicted"/>
<dbReference type="Proteomes" id="UP001291623">
    <property type="component" value="Unassembled WGS sequence"/>
</dbReference>
<dbReference type="PANTHER" id="PTHR12746">
    <property type="entry name" value="NONSENSE-MEDIATED MRNA DECAY PROTEIN 3"/>
    <property type="match status" value="1"/>
</dbReference>
<dbReference type="InterPro" id="IPR048898">
    <property type="entry name" value="OB_NMD3"/>
</dbReference>
<name>A0AAE1UU09_9SOLA</name>
<keyword evidence="3" id="KW-1185">Reference proteome</keyword>
<dbReference type="AlphaFoldDB" id="A0AAE1UU09"/>
<accession>A0AAE1UU09</accession>
<dbReference type="EMBL" id="JAVYJV010000036">
    <property type="protein sequence ID" value="KAK4337345.1"/>
    <property type="molecule type" value="Genomic_DNA"/>
</dbReference>
<dbReference type="GO" id="GO:0005737">
    <property type="term" value="C:cytoplasm"/>
    <property type="evidence" value="ECO:0007669"/>
    <property type="project" value="TreeGrafter"/>
</dbReference>
<dbReference type="GO" id="GO:0043023">
    <property type="term" value="F:ribosomal large subunit binding"/>
    <property type="evidence" value="ECO:0007669"/>
    <property type="project" value="InterPro"/>
</dbReference>
<comment type="caution">
    <text evidence="2">The sequence shown here is derived from an EMBL/GenBank/DDBJ whole genome shotgun (WGS) entry which is preliminary data.</text>
</comment>
<dbReference type="GO" id="GO:0005634">
    <property type="term" value="C:nucleus"/>
    <property type="evidence" value="ECO:0007669"/>
    <property type="project" value="TreeGrafter"/>
</dbReference>
<sequence>MLTNYTVMEVDVIDSIEYDKNFNKNYSTKHRLADVWLIKTNELGRHENYIHTKTHIGFQLAPGDSVLGFDVANSNINDDIYDTYASSNKLLPDVIIVKKFYVDRATRNARRKWKLRRIKLGTGSVGTTINNDFNDFMDDMEDDEELRANINIYKNPDFKGEEIEDLDIPKIDVNEMLDLINEPAKVPDDPIKMDIA</sequence>
<dbReference type="Pfam" id="PF21192">
    <property type="entry name" value="OB_NMD3"/>
    <property type="match status" value="1"/>
</dbReference>
<evidence type="ECO:0000313" key="2">
    <source>
        <dbReference type="EMBL" id="KAK4337345.1"/>
    </source>
</evidence>
<gene>
    <name evidence="2" type="ORF">RND71_043615</name>
</gene>
<evidence type="ECO:0000313" key="3">
    <source>
        <dbReference type="Proteomes" id="UP001291623"/>
    </source>
</evidence>
<reference evidence="2" key="1">
    <citation type="submission" date="2023-12" db="EMBL/GenBank/DDBJ databases">
        <title>Genome assembly of Anisodus tanguticus.</title>
        <authorList>
            <person name="Wang Y.-J."/>
        </authorList>
    </citation>
    <scope>NUCLEOTIDE SEQUENCE</scope>
    <source>
        <strain evidence="2">KB-2021</strain>
        <tissue evidence="2">Leaf</tissue>
    </source>
</reference>
<evidence type="ECO:0000259" key="1">
    <source>
        <dbReference type="Pfam" id="PF21192"/>
    </source>
</evidence>